<feature type="non-terminal residue" evidence="1">
    <location>
        <position position="1"/>
    </location>
</feature>
<reference evidence="1 2" key="1">
    <citation type="journal article" date="2015" name="Genome Biol. Evol.">
        <title>Comparative Genomics of a Bacterivorous Green Alga Reveals Evolutionary Causalities and Consequences of Phago-Mixotrophic Mode of Nutrition.</title>
        <authorList>
            <person name="Burns J.A."/>
            <person name="Paasch A."/>
            <person name="Narechania A."/>
            <person name="Kim E."/>
        </authorList>
    </citation>
    <scope>NUCLEOTIDE SEQUENCE [LARGE SCALE GENOMIC DNA]</scope>
    <source>
        <strain evidence="1 2">PLY_AMNH</strain>
    </source>
</reference>
<evidence type="ECO:0000313" key="1">
    <source>
        <dbReference type="EMBL" id="KAK3261201.1"/>
    </source>
</evidence>
<accession>A0AAE0FLH4</accession>
<dbReference type="AlphaFoldDB" id="A0AAE0FLH4"/>
<evidence type="ECO:0000313" key="2">
    <source>
        <dbReference type="Proteomes" id="UP001190700"/>
    </source>
</evidence>
<dbReference type="InterPro" id="IPR029058">
    <property type="entry name" value="AB_hydrolase_fold"/>
</dbReference>
<comment type="caution">
    <text evidence="1">The sequence shown here is derived from an EMBL/GenBank/DDBJ whole genome shotgun (WGS) entry which is preliminary data.</text>
</comment>
<name>A0AAE0FLH4_9CHLO</name>
<dbReference type="EMBL" id="LGRX02017071">
    <property type="protein sequence ID" value="KAK3261201.1"/>
    <property type="molecule type" value="Genomic_DNA"/>
</dbReference>
<dbReference type="Proteomes" id="UP001190700">
    <property type="component" value="Unassembled WGS sequence"/>
</dbReference>
<dbReference type="Gene3D" id="3.40.50.1820">
    <property type="entry name" value="alpha/beta hydrolase"/>
    <property type="match status" value="1"/>
</dbReference>
<sequence length="92" mass="9787">VSFSTSGALKLWSAQAVTKNVEDLVGACGTPGDALTDLHCSYEALEGRFTGYVHSGMWKAATRVSRTLEPVVQSQPRSTPVLHAARLATCHS</sequence>
<protein>
    <submittedName>
        <fullName evidence="1">Uncharacterized protein</fullName>
    </submittedName>
</protein>
<keyword evidence="2" id="KW-1185">Reference proteome</keyword>
<gene>
    <name evidence="1" type="ORF">CYMTET_29880</name>
</gene>
<organism evidence="1 2">
    <name type="scientific">Cymbomonas tetramitiformis</name>
    <dbReference type="NCBI Taxonomy" id="36881"/>
    <lineage>
        <taxon>Eukaryota</taxon>
        <taxon>Viridiplantae</taxon>
        <taxon>Chlorophyta</taxon>
        <taxon>Pyramimonadophyceae</taxon>
        <taxon>Pyramimonadales</taxon>
        <taxon>Pyramimonadaceae</taxon>
        <taxon>Cymbomonas</taxon>
    </lineage>
</organism>
<proteinExistence type="predicted"/>